<dbReference type="RefSeq" id="WP_005533758.1">
    <property type="nucleotide sequence ID" value="NZ_BAABDY010000006.1"/>
</dbReference>
<accession>A0ABU2F616</accession>
<dbReference type="Proteomes" id="UP001248536">
    <property type="component" value="Unassembled WGS sequence"/>
</dbReference>
<comment type="caution">
    <text evidence="2">The sequence shown here is derived from an EMBL/GenBank/DDBJ whole genome shotgun (WGS) entry which is preliminary data.</text>
</comment>
<keyword evidence="3" id="KW-1185">Reference proteome</keyword>
<evidence type="ECO:0000313" key="3">
    <source>
        <dbReference type="Proteomes" id="UP001248536"/>
    </source>
</evidence>
<evidence type="ECO:0000313" key="2">
    <source>
        <dbReference type="EMBL" id="MDS0255927.1"/>
    </source>
</evidence>
<feature type="compositionally biased region" description="Polar residues" evidence="1">
    <location>
        <begin position="220"/>
        <end position="234"/>
    </location>
</feature>
<dbReference type="EMBL" id="JAMQCP010000006">
    <property type="protein sequence ID" value="MDS0255927.1"/>
    <property type="molecule type" value="Genomic_DNA"/>
</dbReference>
<feature type="region of interest" description="Disordered" evidence="1">
    <location>
        <begin position="207"/>
        <end position="234"/>
    </location>
</feature>
<sequence>MDYSELIETVRTEHDHQPSVEDQVRAIAIVADNGFAESQSLSQADIEAHAEDDDVEFDCADARPALDNLVDIGILQRSNPGGDRTYVISERLDDIVNGEFEETLRTDREALIEHIKDDDPPEEPENVAVADGGVTVRQVVAEALEVVPEGVEARLRAGDATDQREPLNTAVDAIDDHMDIVKRDTYGKILLRKSGYQYRFSESARAVISSEGGKYDQTHSEMPSGNNQDSGRQH</sequence>
<organism evidence="2 3">
    <name type="scientific">Haloarcula argentinensis</name>
    <dbReference type="NCBI Taxonomy" id="43776"/>
    <lineage>
        <taxon>Archaea</taxon>
        <taxon>Methanobacteriati</taxon>
        <taxon>Methanobacteriota</taxon>
        <taxon>Stenosarchaea group</taxon>
        <taxon>Halobacteria</taxon>
        <taxon>Halobacteriales</taxon>
        <taxon>Haloarculaceae</taxon>
        <taxon>Haloarcula</taxon>
    </lineage>
</organism>
<evidence type="ECO:0000256" key="1">
    <source>
        <dbReference type="SAM" id="MobiDB-lite"/>
    </source>
</evidence>
<gene>
    <name evidence="2" type="ORF">NC662_19695</name>
</gene>
<proteinExistence type="predicted"/>
<protein>
    <submittedName>
        <fullName evidence="2">Uncharacterized protein</fullName>
    </submittedName>
</protein>
<name>A0ABU2F616_HALAR</name>
<reference evidence="2 3" key="1">
    <citation type="submission" date="2022-06" db="EMBL/GenBank/DDBJ databases">
        <title>Haloarcula sp. a new haloarchaeum isolate from saline soil.</title>
        <authorList>
            <person name="Strakova D."/>
            <person name="Galisteo C."/>
            <person name="Sanchez-Porro C."/>
            <person name="Ventosa A."/>
        </authorList>
    </citation>
    <scope>NUCLEOTIDE SEQUENCE [LARGE SCALE GENOMIC DNA]</scope>
    <source>
        <strain evidence="2 3">JCM 15760</strain>
    </source>
</reference>